<gene>
    <name evidence="3" type="ORF">EJB05_51869</name>
</gene>
<dbReference type="AlphaFoldDB" id="A0A5J9SUP1"/>
<feature type="region of interest" description="Disordered" evidence="1">
    <location>
        <begin position="165"/>
        <end position="210"/>
    </location>
</feature>
<dbReference type="PANTHER" id="PTHR33326">
    <property type="entry name" value="OS05G0543800 PROTEIN"/>
    <property type="match status" value="1"/>
</dbReference>
<evidence type="ECO:0000313" key="3">
    <source>
        <dbReference type="EMBL" id="TVU02627.1"/>
    </source>
</evidence>
<reference evidence="3 4" key="1">
    <citation type="journal article" date="2019" name="Sci. Rep.">
        <title>A high-quality genome of Eragrostis curvula grass provides insights into Poaceae evolution and supports new strategies to enhance forage quality.</title>
        <authorList>
            <person name="Carballo J."/>
            <person name="Santos B.A.C.M."/>
            <person name="Zappacosta D."/>
            <person name="Garbus I."/>
            <person name="Selva J.P."/>
            <person name="Gallo C.A."/>
            <person name="Diaz A."/>
            <person name="Albertini E."/>
            <person name="Caccamo M."/>
            <person name="Echenique V."/>
        </authorList>
    </citation>
    <scope>NUCLEOTIDE SEQUENCE [LARGE SCALE GENOMIC DNA]</scope>
    <source>
        <strain evidence="4">cv. Victoria</strain>
        <tissue evidence="3">Leaf</tissue>
    </source>
</reference>
<feature type="domain" description="DUF3615" evidence="2">
    <location>
        <begin position="244"/>
        <end position="333"/>
    </location>
</feature>
<feature type="compositionally biased region" description="Polar residues" evidence="1">
    <location>
        <begin position="107"/>
        <end position="118"/>
    </location>
</feature>
<evidence type="ECO:0000256" key="1">
    <source>
        <dbReference type="SAM" id="MobiDB-lite"/>
    </source>
</evidence>
<feature type="compositionally biased region" description="Low complexity" evidence="1">
    <location>
        <begin position="185"/>
        <end position="204"/>
    </location>
</feature>
<evidence type="ECO:0000313" key="4">
    <source>
        <dbReference type="Proteomes" id="UP000324897"/>
    </source>
</evidence>
<comment type="caution">
    <text evidence="3">The sequence shown here is derived from an EMBL/GenBank/DDBJ whole genome shotgun (WGS) entry which is preliminary data.</text>
</comment>
<name>A0A5J9SUP1_9POAL</name>
<dbReference type="EMBL" id="RWGY01000304">
    <property type="protein sequence ID" value="TVU02627.1"/>
    <property type="molecule type" value="Genomic_DNA"/>
</dbReference>
<dbReference type="Pfam" id="PF12274">
    <property type="entry name" value="DUF3615"/>
    <property type="match status" value="1"/>
</dbReference>
<feature type="compositionally biased region" description="Basic and acidic residues" evidence="1">
    <location>
        <begin position="120"/>
        <end position="134"/>
    </location>
</feature>
<accession>A0A5J9SUP1</accession>
<organism evidence="3 4">
    <name type="scientific">Eragrostis curvula</name>
    <name type="common">weeping love grass</name>
    <dbReference type="NCBI Taxonomy" id="38414"/>
    <lineage>
        <taxon>Eukaryota</taxon>
        <taxon>Viridiplantae</taxon>
        <taxon>Streptophyta</taxon>
        <taxon>Embryophyta</taxon>
        <taxon>Tracheophyta</taxon>
        <taxon>Spermatophyta</taxon>
        <taxon>Magnoliopsida</taxon>
        <taxon>Liliopsida</taxon>
        <taxon>Poales</taxon>
        <taxon>Poaceae</taxon>
        <taxon>PACMAD clade</taxon>
        <taxon>Chloridoideae</taxon>
        <taxon>Eragrostideae</taxon>
        <taxon>Eragrostidinae</taxon>
        <taxon>Eragrostis</taxon>
    </lineage>
</organism>
<evidence type="ECO:0000259" key="2">
    <source>
        <dbReference type="Pfam" id="PF12274"/>
    </source>
</evidence>
<sequence length="354" mass="40082">MDGSPRAEEHPSEVNNTDLNRVITDLPALEALYMSDPSLLTPQIAEETDDDDDAYAPHEPIQFGIGTFDPQTLRYYSAPRLPQFKWSEGIKERGQGVFEELAADTSEALSQSDSSVSPKLTEKSPTKDSDYDTEEELRLIREYRAAANTCTSFKQAFDELLAEQHAKRGTEPPPPPRAKLLPVDQESQSLQAQQQSSSAAAQPQHNTTSCDASNVELAKNAEKWMHEEVKMVFENILKEETTSRYCNNGLDCRFNELCHQCFSVENYNKIFHHYNFTVMMKKPNSVDWVVTLYFAEVKQIFGRKYYFCCRLEPNENGNCHACKSQGMEELKHPATGGFDAGSPNTGFNLWYTDE</sequence>
<proteinExistence type="predicted"/>
<protein>
    <recommendedName>
        <fullName evidence="2">DUF3615 domain-containing protein</fullName>
    </recommendedName>
</protein>
<dbReference type="Gramene" id="TVU02627">
    <property type="protein sequence ID" value="TVU02627"/>
    <property type="gene ID" value="EJB05_51869"/>
</dbReference>
<dbReference type="OrthoDB" id="684795at2759"/>
<dbReference type="PANTHER" id="PTHR33326:SF14">
    <property type="entry name" value="EXPRESSED PROTEIN"/>
    <property type="match status" value="1"/>
</dbReference>
<keyword evidence="4" id="KW-1185">Reference proteome</keyword>
<feature type="region of interest" description="Disordered" evidence="1">
    <location>
        <begin position="103"/>
        <end position="134"/>
    </location>
</feature>
<dbReference type="InterPro" id="IPR022059">
    <property type="entry name" value="DUF3615"/>
</dbReference>
<dbReference type="Proteomes" id="UP000324897">
    <property type="component" value="Unassembled WGS sequence"/>
</dbReference>